<reference evidence="1" key="1">
    <citation type="submission" date="2022-10" db="EMBL/GenBank/DDBJ databases">
        <title>Complete genome sequence of Agrobacterium salinitolerans CFBP5507.</title>
        <authorList>
            <person name="Tchabashvili S."/>
            <person name="Yen H.-C."/>
            <person name="Haryono M."/>
            <person name="Lin Y.-C."/>
            <person name="Lai E.-M."/>
            <person name="Kuo C.-H."/>
        </authorList>
    </citation>
    <scope>NUCLEOTIDE SEQUENCE</scope>
    <source>
        <strain evidence="1">CFBP5507</strain>
    </source>
</reference>
<accession>A0A9X9KBL5</accession>
<sequence length="76" mass="8582">MSLSSFLEKMITGRAAARRRKEIDAEISDERANLDAQKEELTATVRQHAQITNSASRIMQTMTHAMIMMEGDRGRS</sequence>
<name>A0A9X9KBL5_9HYPH</name>
<dbReference type="Proteomes" id="UP000298735">
    <property type="component" value="Chromosome Circular"/>
</dbReference>
<dbReference type="KEGG" id="asal:CFBP5507_05925"/>
<organism evidence="1 2">
    <name type="scientific">Agrobacterium salinitolerans</name>
    <dbReference type="NCBI Taxonomy" id="1183413"/>
    <lineage>
        <taxon>Bacteria</taxon>
        <taxon>Pseudomonadati</taxon>
        <taxon>Pseudomonadota</taxon>
        <taxon>Alphaproteobacteria</taxon>
        <taxon>Hyphomicrobiales</taxon>
        <taxon>Rhizobiaceae</taxon>
        <taxon>Rhizobium/Agrobacterium group</taxon>
        <taxon>Agrobacterium</taxon>
    </lineage>
</organism>
<protein>
    <submittedName>
        <fullName evidence="1">Uncharacterized protein</fullName>
    </submittedName>
</protein>
<evidence type="ECO:0000313" key="2">
    <source>
        <dbReference type="Proteomes" id="UP000298735"/>
    </source>
</evidence>
<dbReference type="RefSeq" id="WP_264673020.1">
    <property type="nucleotide sequence ID" value="NZ_CP109968.1"/>
</dbReference>
<gene>
    <name evidence="1" type="ORF">CFBP5507_05925</name>
</gene>
<evidence type="ECO:0000313" key="1">
    <source>
        <dbReference type="EMBL" id="UYZ08537.1"/>
    </source>
</evidence>
<proteinExistence type="predicted"/>
<dbReference type="EMBL" id="CP109968">
    <property type="protein sequence ID" value="UYZ08537.1"/>
    <property type="molecule type" value="Genomic_DNA"/>
</dbReference>
<dbReference type="AlphaFoldDB" id="A0A9X9KBL5"/>